<dbReference type="CDD" id="cd09272">
    <property type="entry name" value="RNase_HI_RT_Ty1"/>
    <property type="match status" value="1"/>
</dbReference>
<evidence type="ECO:0000256" key="1">
    <source>
        <dbReference type="SAM" id="MobiDB-lite"/>
    </source>
</evidence>
<feature type="region of interest" description="Disordered" evidence="1">
    <location>
        <begin position="1"/>
        <end position="24"/>
    </location>
</feature>
<accession>A0AAV8SMZ3</accession>
<proteinExistence type="predicted"/>
<dbReference type="AlphaFoldDB" id="A0AAV8SMZ3"/>
<dbReference type="Proteomes" id="UP001159364">
    <property type="component" value="Linkage Group LG10"/>
</dbReference>
<dbReference type="PANTHER" id="PTHR11439:SF455">
    <property type="entry name" value="RLK (RECEPTOR-LIKE PROTEIN KINASE) 8, PUTATIVE-RELATED"/>
    <property type="match status" value="1"/>
</dbReference>
<organism evidence="2 3">
    <name type="scientific">Erythroxylum novogranatense</name>
    <dbReference type="NCBI Taxonomy" id="1862640"/>
    <lineage>
        <taxon>Eukaryota</taxon>
        <taxon>Viridiplantae</taxon>
        <taxon>Streptophyta</taxon>
        <taxon>Embryophyta</taxon>
        <taxon>Tracheophyta</taxon>
        <taxon>Spermatophyta</taxon>
        <taxon>Magnoliopsida</taxon>
        <taxon>eudicotyledons</taxon>
        <taxon>Gunneridae</taxon>
        <taxon>Pentapetalae</taxon>
        <taxon>rosids</taxon>
        <taxon>fabids</taxon>
        <taxon>Malpighiales</taxon>
        <taxon>Erythroxylaceae</taxon>
        <taxon>Erythroxylum</taxon>
    </lineage>
</organism>
<evidence type="ECO:0000313" key="2">
    <source>
        <dbReference type="EMBL" id="KAJ8753682.1"/>
    </source>
</evidence>
<dbReference type="InterPro" id="IPR043502">
    <property type="entry name" value="DNA/RNA_pol_sf"/>
</dbReference>
<feature type="compositionally biased region" description="Polar residues" evidence="1">
    <location>
        <begin position="10"/>
        <end position="24"/>
    </location>
</feature>
<name>A0AAV8SMZ3_9ROSI</name>
<dbReference type="EMBL" id="JAIWQS010000010">
    <property type="protein sequence ID" value="KAJ8753682.1"/>
    <property type="molecule type" value="Genomic_DNA"/>
</dbReference>
<dbReference type="SUPFAM" id="SSF56672">
    <property type="entry name" value="DNA/RNA polymerases"/>
    <property type="match status" value="1"/>
</dbReference>
<gene>
    <name evidence="2" type="ORF">K2173_026358</name>
</gene>
<comment type="caution">
    <text evidence="2">The sequence shown here is derived from an EMBL/GenBank/DDBJ whole genome shotgun (WGS) entry which is preliminary data.</text>
</comment>
<protein>
    <submittedName>
        <fullName evidence="2">Uncharacterized protein</fullName>
    </submittedName>
</protein>
<reference evidence="2 3" key="1">
    <citation type="submission" date="2021-09" db="EMBL/GenBank/DDBJ databases">
        <title>Genomic insights and catalytic innovation underlie evolution of tropane alkaloids biosynthesis.</title>
        <authorList>
            <person name="Wang Y.-J."/>
            <person name="Tian T."/>
            <person name="Huang J.-P."/>
            <person name="Huang S.-X."/>
        </authorList>
    </citation>
    <scope>NUCLEOTIDE SEQUENCE [LARGE SCALE GENOMIC DNA]</scope>
    <source>
        <strain evidence="2">KIB-2018</strain>
        <tissue evidence="2">Leaf</tissue>
    </source>
</reference>
<evidence type="ECO:0000313" key="3">
    <source>
        <dbReference type="Proteomes" id="UP001159364"/>
    </source>
</evidence>
<dbReference type="PANTHER" id="PTHR11439">
    <property type="entry name" value="GAG-POL-RELATED RETROTRANSPOSON"/>
    <property type="match status" value="1"/>
</dbReference>
<sequence length="259" mass="28950">MADCSPQPTPMLSSPPLSKSVGSVLQDPTTYRSVVGALQYATITRPDIAFSVNKLCQFLQSPTDSHWKAVKRLLRYIKGTLHFGLKIYPSNHNVLQVFSDADWAGCPDDRRSTSGYIVYLGANLVSWSAKKQSTIARSSTESEYRSIANTTAELLWIRSLLQELGVSVSSPPILWCDNLGATYLAANPMFHAQTKHIELDVHFVRDLVVQKHLQVQFLRSQDQIADIMTKPLPRDRFEFLRDKLRLLPQASFACGGLLG</sequence>
<keyword evidence="3" id="KW-1185">Reference proteome</keyword>